<evidence type="ECO:0000256" key="2">
    <source>
        <dbReference type="ARBA" id="ARBA00022980"/>
    </source>
</evidence>
<feature type="region of interest" description="Disordered" evidence="4">
    <location>
        <begin position="1"/>
        <end position="22"/>
    </location>
</feature>
<keyword evidence="7" id="KW-1185">Reference proteome</keyword>
<dbReference type="HOGENOM" id="CLU_106801_0_1_1"/>
<dbReference type="EMBL" id="BABT02000059">
    <property type="protein sequence ID" value="GAA95194.1"/>
    <property type="molecule type" value="Genomic_DNA"/>
</dbReference>
<dbReference type="GO" id="GO:0005840">
    <property type="term" value="C:ribosome"/>
    <property type="evidence" value="ECO:0007669"/>
    <property type="project" value="UniProtKB-KW"/>
</dbReference>
<dbReference type="AlphaFoldDB" id="G7DX84"/>
<dbReference type="OrthoDB" id="338850at2759"/>
<dbReference type="InParanoid" id="G7DX84"/>
<reference evidence="6 7" key="2">
    <citation type="journal article" date="2012" name="Open Biol.">
        <title>Characteristics of nucleosomes and linker DNA regions on the genome of the basidiomycete Mixia osmundae revealed by mono- and dinucleosome mapping.</title>
        <authorList>
            <person name="Nishida H."/>
            <person name="Kondo S."/>
            <person name="Matsumoto T."/>
            <person name="Suzuki Y."/>
            <person name="Yoshikawa H."/>
            <person name="Taylor T.D."/>
            <person name="Sugiyama J."/>
        </authorList>
    </citation>
    <scope>NUCLEOTIDE SEQUENCE [LARGE SCALE GENOMIC DNA]</scope>
    <source>
        <strain evidence="7">CBS 9802 / IAM 14324 / JCM 22182 / KY 12970</strain>
    </source>
</reference>
<dbReference type="Gene3D" id="3.30.390.110">
    <property type="match status" value="1"/>
</dbReference>
<protein>
    <recommendedName>
        <fullName evidence="5">Ribosomal eL28/Mak16 domain-containing protein</fullName>
    </recommendedName>
</protein>
<name>G7DX84_MIXOS</name>
<dbReference type="STRING" id="764103.G7DX84"/>
<evidence type="ECO:0000256" key="1">
    <source>
        <dbReference type="ARBA" id="ARBA00007926"/>
    </source>
</evidence>
<evidence type="ECO:0000313" key="7">
    <source>
        <dbReference type="Proteomes" id="UP000009131"/>
    </source>
</evidence>
<dbReference type="GO" id="GO:1990904">
    <property type="term" value="C:ribonucleoprotein complex"/>
    <property type="evidence" value="ECO:0007669"/>
    <property type="project" value="UniProtKB-KW"/>
</dbReference>
<feature type="domain" description="Ribosomal eL28/Mak16" evidence="5">
    <location>
        <begin position="28"/>
        <end position="145"/>
    </location>
</feature>
<keyword evidence="2" id="KW-0689">Ribosomal protein</keyword>
<sequence length="175" mass="18854">MTYPRAQATSQQRTAGDSISSSKMSSELQWLLVRKWNAYGHKSVSQGIKVLSKEPGNLRNVHTFKQSGLVQPKTIGIAAGPNGKGLTITTRKTKNVHAGHVKKSISSTGVRGNNRRSYATVVNRAAGYRSELVRPALIRASRTLEAQAPKKATPARKPRGRKAKRAAKAAAATEA</sequence>
<comment type="caution">
    <text evidence="6">The sequence shown here is derived from an EMBL/GenBank/DDBJ whole genome shotgun (WGS) entry which is preliminary data.</text>
</comment>
<dbReference type="GO" id="GO:0003735">
    <property type="term" value="F:structural constituent of ribosome"/>
    <property type="evidence" value="ECO:0007669"/>
    <property type="project" value="InterPro"/>
</dbReference>
<evidence type="ECO:0000313" key="6">
    <source>
        <dbReference type="EMBL" id="GAA95194.1"/>
    </source>
</evidence>
<dbReference type="GO" id="GO:0006412">
    <property type="term" value="P:translation"/>
    <property type="evidence" value="ECO:0007669"/>
    <property type="project" value="InterPro"/>
</dbReference>
<feature type="region of interest" description="Disordered" evidence="4">
    <location>
        <begin position="142"/>
        <end position="175"/>
    </location>
</feature>
<evidence type="ECO:0000256" key="3">
    <source>
        <dbReference type="ARBA" id="ARBA00023274"/>
    </source>
</evidence>
<dbReference type="RefSeq" id="XP_014571235.1">
    <property type="nucleotide sequence ID" value="XM_014715749.1"/>
</dbReference>
<dbReference type="PANTHER" id="PTHR10544">
    <property type="entry name" value="60S RIBOSOMAL PROTEIN L28"/>
    <property type="match status" value="1"/>
</dbReference>
<organism evidence="6 7">
    <name type="scientific">Mixia osmundae (strain CBS 9802 / IAM 14324 / JCM 22182 / KY 12970)</name>
    <dbReference type="NCBI Taxonomy" id="764103"/>
    <lineage>
        <taxon>Eukaryota</taxon>
        <taxon>Fungi</taxon>
        <taxon>Dikarya</taxon>
        <taxon>Basidiomycota</taxon>
        <taxon>Pucciniomycotina</taxon>
        <taxon>Mixiomycetes</taxon>
        <taxon>Mixiales</taxon>
        <taxon>Mixiaceae</taxon>
        <taxon>Mixia</taxon>
    </lineage>
</organism>
<accession>G7DX84</accession>
<dbReference type="Pfam" id="PF01778">
    <property type="entry name" value="Ribosomal_L28e"/>
    <property type="match status" value="1"/>
</dbReference>
<feature type="compositionally biased region" description="Basic residues" evidence="4">
    <location>
        <begin position="153"/>
        <end position="167"/>
    </location>
</feature>
<dbReference type="Proteomes" id="UP000009131">
    <property type="component" value="Unassembled WGS sequence"/>
</dbReference>
<evidence type="ECO:0000256" key="4">
    <source>
        <dbReference type="SAM" id="MobiDB-lite"/>
    </source>
</evidence>
<dbReference type="OMA" id="WMIIRNC"/>
<dbReference type="FunCoup" id="G7DX84">
    <property type="interactions" value="359"/>
</dbReference>
<evidence type="ECO:0000259" key="5">
    <source>
        <dbReference type="Pfam" id="PF01778"/>
    </source>
</evidence>
<dbReference type="eggNOG" id="KOG3412">
    <property type="taxonomic scope" value="Eukaryota"/>
</dbReference>
<dbReference type="InterPro" id="IPR029004">
    <property type="entry name" value="Ribosomal_eL28/Mak16"/>
</dbReference>
<dbReference type="InterPro" id="IPR002672">
    <property type="entry name" value="Ribosomal_eL28"/>
</dbReference>
<gene>
    <name evidence="6" type="primary">Mo01849</name>
    <name evidence="6" type="ORF">E5Q_01849</name>
</gene>
<feature type="compositionally biased region" description="Polar residues" evidence="4">
    <location>
        <begin position="7"/>
        <end position="22"/>
    </location>
</feature>
<keyword evidence="3" id="KW-0687">Ribonucleoprotein</keyword>
<comment type="similarity">
    <text evidence="1">Belongs to the eukaryotic ribosomal protein eL28 family.</text>
</comment>
<reference evidence="6 7" key="1">
    <citation type="journal article" date="2011" name="J. Gen. Appl. Microbiol.">
        <title>Draft genome sequencing of the enigmatic basidiomycete Mixia osmundae.</title>
        <authorList>
            <person name="Nishida H."/>
            <person name="Nagatsuka Y."/>
            <person name="Sugiyama J."/>
        </authorList>
    </citation>
    <scope>NUCLEOTIDE SEQUENCE [LARGE SCALE GENOMIC DNA]</scope>
    <source>
        <strain evidence="7">CBS 9802 / IAM 14324 / JCM 22182 / KY 12970</strain>
    </source>
</reference>
<proteinExistence type="inferred from homology"/>